<protein>
    <submittedName>
        <fullName evidence="3">Membrane-bound lytic murein transglycosylase D</fullName>
    </submittedName>
</protein>
<dbReference type="RefSeq" id="WP_133556106.1">
    <property type="nucleotide sequence ID" value="NZ_SNYF01000007.1"/>
</dbReference>
<feature type="region of interest" description="Disordered" evidence="1">
    <location>
        <begin position="280"/>
        <end position="323"/>
    </location>
</feature>
<dbReference type="Pfam" id="PF01464">
    <property type="entry name" value="SLT"/>
    <property type="match status" value="1"/>
</dbReference>
<dbReference type="GO" id="GO:0008932">
    <property type="term" value="F:lytic endotransglycosylase activity"/>
    <property type="evidence" value="ECO:0007669"/>
    <property type="project" value="TreeGrafter"/>
</dbReference>
<evidence type="ECO:0000256" key="1">
    <source>
        <dbReference type="SAM" id="MobiDB-lite"/>
    </source>
</evidence>
<comment type="caution">
    <text evidence="3">The sequence shown here is derived from an EMBL/GenBank/DDBJ whole genome shotgun (WGS) entry which is preliminary data.</text>
</comment>
<keyword evidence="4" id="KW-1185">Reference proteome</keyword>
<dbReference type="InterPro" id="IPR036779">
    <property type="entry name" value="LysM_dom_sf"/>
</dbReference>
<feature type="domain" description="LysM" evidence="2">
    <location>
        <begin position="483"/>
        <end position="527"/>
    </location>
</feature>
<dbReference type="SUPFAM" id="SSF53955">
    <property type="entry name" value="Lysozyme-like"/>
    <property type="match status" value="1"/>
</dbReference>
<dbReference type="SUPFAM" id="SSF54106">
    <property type="entry name" value="LysM domain"/>
    <property type="match status" value="2"/>
</dbReference>
<feature type="compositionally biased region" description="Low complexity" evidence="1">
    <location>
        <begin position="287"/>
        <end position="301"/>
    </location>
</feature>
<dbReference type="PANTHER" id="PTHR33734:SF22">
    <property type="entry name" value="MEMBRANE-BOUND LYTIC MUREIN TRANSGLYCOSYLASE D"/>
    <property type="match status" value="1"/>
</dbReference>
<gene>
    <name evidence="3" type="ORF">DFQ04_2409</name>
</gene>
<organism evidence="3 4">
    <name type="scientific">Algoriphagus boseongensis</name>
    <dbReference type="NCBI Taxonomy" id="1442587"/>
    <lineage>
        <taxon>Bacteria</taxon>
        <taxon>Pseudomonadati</taxon>
        <taxon>Bacteroidota</taxon>
        <taxon>Cytophagia</taxon>
        <taxon>Cytophagales</taxon>
        <taxon>Cyclobacteriaceae</taxon>
        <taxon>Algoriphagus</taxon>
    </lineage>
</organism>
<name>A0A4R6T3I5_9BACT</name>
<dbReference type="PANTHER" id="PTHR33734">
    <property type="entry name" value="LYSM DOMAIN-CONTAINING GPI-ANCHORED PROTEIN 2"/>
    <property type="match status" value="1"/>
</dbReference>
<dbReference type="PROSITE" id="PS51782">
    <property type="entry name" value="LYSM"/>
    <property type="match status" value="2"/>
</dbReference>
<dbReference type="AlphaFoldDB" id="A0A4R6T3I5"/>
<sequence length="530" mass="59777">MKFRRISFIWTLLLFIQSGYLFAQIPQVPSEIEFADLVIRINPQAKREIQLDVDALYRNPTYFKIKQDRVNLYMPIIERELRSQGVPEDLKYLAIQESGLIPDAVSTSNAVGFWQFKQGTAEEVGLRVDGQVDERKNIITSSRGAAKYLKKHQAVMDNWMTAVVSYQMGLGGAKSYFGNQYSGKKVIEIDRNSHWYFKKFLAHKVAYEGQIGVFASNQKLAEVQIQGPTTFSALAKRFGVSEDHLKEFNKWAVNGKVPAGSYTLFYVASGSLPVQPAITQNQEKPKTNTSSQSASSKNSPAYKQANSYPRISGNTTQASKPNQITVNELDGVQASKTTSQTKFADEIGIKEKKFRKLNDLEPGERVEIGKYYYTEKKKASAEVETHIVQPGESLWSISQKYGVRLSSLKSKNRIRKETDLKPGMVLNLREPRKRGEEIPVVPISQPKESPKTVIATTETYQEPVQTESRYEERETNSISTSSSYHTVSKGETLYSISKRYGVTVDQLKSWNQIGSQNIISVGQKLVIFKP</sequence>
<dbReference type="InterPro" id="IPR008258">
    <property type="entry name" value="Transglycosylase_SLT_dom_1"/>
</dbReference>
<reference evidence="3 4" key="1">
    <citation type="submission" date="2019-03" db="EMBL/GenBank/DDBJ databases">
        <title>Genomic Encyclopedia of Type Strains, Phase III (KMG-III): the genomes of soil and plant-associated and newly described type strains.</title>
        <authorList>
            <person name="Whitman W."/>
        </authorList>
    </citation>
    <scope>NUCLEOTIDE SEQUENCE [LARGE SCALE GENOMIC DNA]</scope>
    <source>
        <strain evidence="3 4">CECT 8446</strain>
    </source>
</reference>
<feature type="compositionally biased region" description="Polar residues" evidence="1">
    <location>
        <begin position="304"/>
        <end position="323"/>
    </location>
</feature>
<dbReference type="Gene3D" id="3.10.350.10">
    <property type="entry name" value="LysM domain"/>
    <property type="match status" value="2"/>
</dbReference>
<evidence type="ECO:0000313" key="3">
    <source>
        <dbReference type="EMBL" id="TDQ16292.1"/>
    </source>
</evidence>
<feature type="domain" description="LysM" evidence="2">
    <location>
        <begin position="384"/>
        <end position="428"/>
    </location>
</feature>
<evidence type="ECO:0000259" key="2">
    <source>
        <dbReference type="PROSITE" id="PS51782"/>
    </source>
</evidence>
<dbReference type="Gene3D" id="1.10.530.10">
    <property type="match status" value="1"/>
</dbReference>
<dbReference type="OrthoDB" id="977752at2"/>
<dbReference type="CDD" id="cd00118">
    <property type="entry name" value="LysM"/>
    <property type="match status" value="2"/>
</dbReference>
<dbReference type="Pfam" id="PF01476">
    <property type="entry name" value="LysM"/>
    <property type="match status" value="2"/>
</dbReference>
<dbReference type="CDD" id="cd16894">
    <property type="entry name" value="MltD-like"/>
    <property type="match status" value="1"/>
</dbReference>
<dbReference type="InterPro" id="IPR023346">
    <property type="entry name" value="Lysozyme-like_dom_sf"/>
</dbReference>
<dbReference type="EMBL" id="SNYF01000007">
    <property type="protein sequence ID" value="TDQ16292.1"/>
    <property type="molecule type" value="Genomic_DNA"/>
</dbReference>
<accession>A0A4R6T3I5</accession>
<dbReference type="Proteomes" id="UP000294535">
    <property type="component" value="Unassembled WGS sequence"/>
</dbReference>
<dbReference type="InterPro" id="IPR018392">
    <property type="entry name" value="LysM"/>
</dbReference>
<proteinExistence type="predicted"/>
<dbReference type="SMART" id="SM00257">
    <property type="entry name" value="LysM"/>
    <property type="match status" value="2"/>
</dbReference>
<evidence type="ECO:0000313" key="4">
    <source>
        <dbReference type="Proteomes" id="UP000294535"/>
    </source>
</evidence>